<proteinExistence type="predicted"/>
<dbReference type="PANTHER" id="PTHR43235:SF1">
    <property type="entry name" value="GLUTAMINE AMIDOTRANSFERASE PB2B2.05-RELATED"/>
    <property type="match status" value="1"/>
</dbReference>
<dbReference type="SUPFAM" id="SSF52317">
    <property type="entry name" value="Class I glutamine amidotransferase-like"/>
    <property type="match status" value="1"/>
</dbReference>
<dbReference type="PANTHER" id="PTHR43235">
    <property type="entry name" value="GLUTAMINE AMIDOTRANSFERASE PB2B2.05-RELATED"/>
    <property type="match status" value="1"/>
</dbReference>
<dbReference type="Gene3D" id="3.40.50.880">
    <property type="match status" value="1"/>
</dbReference>
<protein>
    <submittedName>
        <fullName evidence="1">Gamma-glutamyl-gamma-aminobutyrate hydrolase family protein</fullName>
    </submittedName>
</protein>
<dbReference type="EMBL" id="CP139368">
    <property type="protein sequence ID" value="WPR91095.1"/>
    <property type="molecule type" value="Genomic_DNA"/>
</dbReference>
<dbReference type="GO" id="GO:0016787">
    <property type="term" value="F:hydrolase activity"/>
    <property type="evidence" value="ECO:0007669"/>
    <property type="project" value="UniProtKB-KW"/>
</dbReference>
<dbReference type="Proteomes" id="UP001323798">
    <property type="component" value="Chromosome"/>
</dbReference>
<gene>
    <name evidence="1" type="ORF">SM116_07350</name>
</gene>
<dbReference type="PROSITE" id="PS51273">
    <property type="entry name" value="GATASE_TYPE_1"/>
    <property type="match status" value="1"/>
</dbReference>
<dbReference type="Pfam" id="PF07722">
    <property type="entry name" value="Peptidase_C26"/>
    <property type="match status" value="1"/>
</dbReference>
<dbReference type="RefSeq" id="WP_320943796.1">
    <property type="nucleotide sequence ID" value="NZ_BAABEU010000009.1"/>
</dbReference>
<evidence type="ECO:0000313" key="1">
    <source>
        <dbReference type="EMBL" id="WPR91095.1"/>
    </source>
</evidence>
<keyword evidence="2" id="KW-1185">Reference proteome</keyword>
<dbReference type="InterPro" id="IPR011697">
    <property type="entry name" value="Peptidase_C26"/>
</dbReference>
<sequence>MRPLIGLTMYRQPASWGTWRDVDADLLPADYARAVRAAGGLPVLLPSPSPDGTGDAATTAPEVMARLDGLLIAGGADINPARYGQEPDPHVVRWYDDRDAWELALLAAADAVALPVLGICRGMQLLAVAAGGSLVQHLPDVVGHDRHSGGDGYEHVPVDIAQGHRISQLLGSHVVAPCHHHQAVAQHPGYVATARDADGVLQAMEKEGEPFRVGVQWHPETSDEVGLFSGLVAAAAAWARGRADAAG</sequence>
<organism evidence="1 2">
    <name type="scientific">Microbacterium rhizosphaerae</name>
    <dbReference type="NCBI Taxonomy" id="1678237"/>
    <lineage>
        <taxon>Bacteria</taxon>
        <taxon>Bacillati</taxon>
        <taxon>Actinomycetota</taxon>
        <taxon>Actinomycetes</taxon>
        <taxon>Micrococcales</taxon>
        <taxon>Microbacteriaceae</taxon>
        <taxon>Microbacterium</taxon>
    </lineage>
</organism>
<dbReference type="InterPro" id="IPR044668">
    <property type="entry name" value="PuuD-like"/>
</dbReference>
<evidence type="ECO:0000313" key="2">
    <source>
        <dbReference type="Proteomes" id="UP001323798"/>
    </source>
</evidence>
<accession>A0ABZ0SRM8</accession>
<name>A0ABZ0SRM8_9MICO</name>
<dbReference type="InterPro" id="IPR029062">
    <property type="entry name" value="Class_I_gatase-like"/>
</dbReference>
<reference evidence="1 2" key="1">
    <citation type="submission" date="2023-11" db="EMBL/GenBank/DDBJ databases">
        <title>Genome sequence of Microbacterium rhizosphaerae KACC 19337.</title>
        <authorList>
            <person name="Choi H."/>
            <person name="Kim S."/>
            <person name="Kim Y."/>
            <person name="Kwon S.-W."/>
            <person name="Heo J."/>
        </authorList>
    </citation>
    <scope>NUCLEOTIDE SEQUENCE [LARGE SCALE GENOMIC DNA]</scope>
    <source>
        <strain evidence="1 2">KACC 19337</strain>
    </source>
</reference>
<keyword evidence="1" id="KW-0378">Hydrolase</keyword>
<dbReference type="CDD" id="cd01745">
    <property type="entry name" value="GATase1_2"/>
    <property type="match status" value="1"/>
</dbReference>